<evidence type="ECO:0000256" key="5">
    <source>
        <dbReference type="SAM" id="SignalP"/>
    </source>
</evidence>
<feature type="domain" description="OmpA-like" evidence="6">
    <location>
        <begin position="194"/>
        <end position="311"/>
    </location>
</feature>
<dbReference type="Proteomes" id="UP000186221">
    <property type="component" value="Unassembled WGS sequence"/>
</dbReference>
<dbReference type="AlphaFoldDB" id="A0A1N7LPI6"/>
<dbReference type="RefSeq" id="WP_076484467.1">
    <property type="nucleotide sequence ID" value="NZ_FTOG01000004.1"/>
</dbReference>
<keyword evidence="3" id="KW-0998">Cell outer membrane</keyword>
<dbReference type="InterPro" id="IPR050330">
    <property type="entry name" value="Bact_OuterMem_StrucFunc"/>
</dbReference>
<comment type="subcellular location">
    <subcellularLocation>
        <location evidence="1">Cell outer membrane</location>
    </subcellularLocation>
</comment>
<keyword evidence="5" id="KW-0732">Signal</keyword>
<dbReference type="InterPro" id="IPR036737">
    <property type="entry name" value="OmpA-like_sf"/>
</dbReference>
<dbReference type="CDD" id="cd07185">
    <property type="entry name" value="OmpA_C-like"/>
    <property type="match status" value="1"/>
</dbReference>
<accession>A0A1N7LPI6</accession>
<evidence type="ECO:0000256" key="1">
    <source>
        <dbReference type="ARBA" id="ARBA00004442"/>
    </source>
</evidence>
<organism evidence="7 8">
    <name type="scientific">Rhodobacter aestuarii</name>
    <dbReference type="NCBI Taxonomy" id="453582"/>
    <lineage>
        <taxon>Bacteria</taxon>
        <taxon>Pseudomonadati</taxon>
        <taxon>Pseudomonadota</taxon>
        <taxon>Alphaproteobacteria</taxon>
        <taxon>Rhodobacterales</taxon>
        <taxon>Rhodobacter group</taxon>
        <taxon>Rhodobacter</taxon>
    </lineage>
</organism>
<keyword evidence="8" id="KW-1185">Reference proteome</keyword>
<name>A0A1N7LPI6_9RHOB</name>
<dbReference type="PANTHER" id="PTHR30329">
    <property type="entry name" value="STATOR ELEMENT OF FLAGELLAR MOTOR COMPLEX"/>
    <property type="match status" value="1"/>
</dbReference>
<keyword evidence="2 4" id="KW-0472">Membrane</keyword>
<dbReference type="EMBL" id="FTOG01000004">
    <property type="protein sequence ID" value="SIS75738.1"/>
    <property type="molecule type" value="Genomic_DNA"/>
</dbReference>
<feature type="chain" id="PRO_5012771874" evidence="5">
    <location>
        <begin position="19"/>
        <end position="312"/>
    </location>
</feature>
<sequence length="312" mass="33370">MKRWLALPLICLAAPAVAAPLQLTLPQGAMVSAERAAAGTSYEMRIGPWQEATLASQHLEGSRTDRAWRLRGNQETSLQIFAPLRAQIEAAGYAVVYECETDACGGFDFRYALDLLPEPEMHVDLGDFRYLAARRGDDWLALTVSRSSESGFVHLTNFTLQEVAAPVPATPLAAPQPSPQPQAEQTSDLGTLLEAEGAVPLDDLVFESGAAALGNKNYETLASLADYLAIHPDARVALVGHTDNSGSLAGNIALSKRRAEAVRQRLISVHGVSPAQLSAEGAGWLAPRASNLTPEGREQNRRVEAVLASTPK</sequence>
<dbReference type="Gene3D" id="3.30.1330.60">
    <property type="entry name" value="OmpA-like domain"/>
    <property type="match status" value="1"/>
</dbReference>
<evidence type="ECO:0000313" key="7">
    <source>
        <dbReference type="EMBL" id="SIS75738.1"/>
    </source>
</evidence>
<gene>
    <name evidence="7" type="ORF">SAMN05421580_104217</name>
</gene>
<dbReference type="PROSITE" id="PS51123">
    <property type="entry name" value="OMPA_2"/>
    <property type="match status" value="1"/>
</dbReference>
<proteinExistence type="predicted"/>
<evidence type="ECO:0000259" key="6">
    <source>
        <dbReference type="PROSITE" id="PS51123"/>
    </source>
</evidence>
<dbReference type="PANTHER" id="PTHR30329:SF21">
    <property type="entry name" value="LIPOPROTEIN YIAD-RELATED"/>
    <property type="match status" value="1"/>
</dbReference>
<protein>
    <submittedName>
        <fullName evidence="7">OmpA-OmpF porin, OOP family</fullName>
    </submittedName>
</protein>
<dbReference type="STRING" id="453582.SAMN05421580_104217"/>
<dbReference type="InterPro" id="IPR006664">
    <property type="entry name" value="OMP_bac"/>
</dbReference>
<reference evidence="8" key="1">
    <citation type="submission" date="2017-01" db="EMBL/GenBank/DDBJ databases">
        <authorList>
            <person name="Varghese N."/>
            <person name="Submissions S."/>
        </authorList>
    </citation>
    <scope>NUCLEOTIDE SEQUENCE [LARGE SCALE GENOMIC DNA]</scope>
    <source>
        <strain evidence="8">DSM 19945</strain>
    </source>
</reference>
<dbReference type="SUPFAM" id="SSF103088">
    <property type="entry name" value="OmpA-like"/>
    <property type="match status" value="1"/>
</dbReference>
<feature type="signal peptide" evidence="5">
    <location>
        <begin position="1"/>
        <end position="18"/>
    </location>
</feature>
<dbReference type="OrthoDB" id="9792021at2"/>
<evidence type="ECO:0000313" key="8">
    <source>
        <dbReference type="Proteomes" id="UP000186221"/>
    </source>
</evidence>
<evidence type="ECO:0000256" key="2">
    <source>
        <dbReference type="ARBA" id="ARBA00023136"/>
    </source>
</evidence>
<dbReference type="InterPro" id="IPR006665">
    <property type="entry name" value="OmpA-like"/>
</dbReference>
<evidence type="ECO:0000256" key="3">
    <source>
        <dbReference type="ARBA" id="ARBA00023237"/>
    </source>
</evidence>
<dbReference type="PRINTS" id="PR01021">
    <property type="entry name" value="OMPADOMAIN"/>
</dbReference>
<evidence type="ECO:0000256" key="4">
    <source>
        <dbReference type="PROSITE-ProRule" id="PRU00473"/>
    </source>
</evidence>
<dbReference type="Pfam" id="PF00691">
    <property type="entry name" value="OmpA"/>
    <property type="match status" value="1"/>
</dbReference>
<dbReference type="GO" id="GO:0009279">
    <property type="term" value="C:cell outer membrane"/>
    <property type="evidence" value="ECO:0007669"/>
    <property type="project" value="UniProtKB-SubCell"/>
</dbReference>